<dbReference type="RefSeq" id="WP_183960602.1">
    <property type="nucleotide sequence ID" value="NZ_JACHHP010000002.1"/>
</dbReference>
<dbReference type="EMBL" id="JACHHP010000002">
    <property type="protein sequence ID" value="MBB5208100.1"/>
    <property type="molecule type" value="Genomic_DNA"/>
</dbReference>
<reference evidence="4 5" key="1">
    <citation type="submission" date="2020-08" db="EMBL/GenBank/DDBJ databases">
        <title>Genomic Encyclopedia of Type Strains, Phase IV (KMG-IV): sequencing the most valuable type-strain genomes for metagenomic binning, comparative biology and taxonomic classification.</title>
        <authorList>
            <person name="Goeker M."/>
        </authorList>
    </citation>
    <scope>NUCLEOTIDE SEQUENCE [LARGE SCALE GENOMIC DNA]</scope>
    <source>
        <strain evidence="4 5">DSM 24163</strain>
    </source>
</reference>
<evidence type="ECO:0000313" key="4">
    <source>
        <dbReference type="EMBL" id="MBB5208100.1"/>
    </source>
</evidence>
<proteinExistence type="predicted"/>
<feature type="signal peptide" evidence="2">
    <location>
        <begin position="1"/>
        <end position="21"/>
    </location>
</feature>
<dbReference type="InterPro" id="IPR048295">
    <property type="entry name" value="DUF4785_C"/>
</dbReference>
<comment type="caution">
    <text evidence="4">The sequence shown here is derived from an EMBL/GenBank/DDBJ whole genome shotgun (WGS) entry which is preliminary data.</text>
</comment>
<keyword evidence="2" id="KW-0732">Signal</keyword>
<evidence type="ECO:0000256" key="1">
    <source>
        <dbReference type="SAM" id="MobiDB-lite"/>
    </source>
</evidence>
<dbReference type="NCBIfam" id="NF041940">
    <property type="entry name" value="choice_anch_X"/>
    <property type="match status" value="1"/>
</dbReference>
<feature type="region of interest" description="Disordered" evidence="1">
    <location>
        <begin position="623"/>
        <end position="645"/>
    </location>
</feature>
<dbReference type="AlphaFoldDB" id="A0A7W8G1X6"/>
<feature type="compositionally biased region" description="Polar residues" evidence="1">
    <location>
        <begin position="630"/>
        <end position="645"/>
    </location>
</feature>
<dbReference type="Proteomes" id="UP000521199">
    <property type="component" value="Unassembled WGS sequence"/>
</dbReference>
<dbReference type="Gene3D" id="2.60.40.3870">
    <property type="entry name" value="Uncharacterised protein PF16024, DUF4785"/>
    <property type="match status" value="1"/>
</dbReference>
<evidence type="ECO:0000259" key="3">
    <source>
        <dbReference type="Pfam" id="PF20943"/>
    </source>
</evidence>
<accession>A0A7W8G1X6</accession>
<feature type="chain" id="PRO_5030569351" description="DUF4785 domain-containing protein" evidence="2">
    <location>
        <begin position="22"/>
        <end position="645"/>
    </location>
</feature>
<name>A0A7W8G1X6_9GAMM</name>
<dbReference type="Pfam" id="PF20943">
    <property type="entry name" value="DUF4785_3rd"/>
    <property type="match status" value="1"/>
</dbReference>
<protein>
    <recommendedName>
        <fullName evidence="3">DUF4785 domain-containing protein</fullName>
    </recommendedName>
</protein>
<keyword evidence="5" id="KW-1185">Reference proteome</keyword>
<gene>
    <name evidence="4" type="ORF">HNQ52_001629</name>
</gene>
<sequence>MTRTRLTLCVLSALLAAPLSAKESGAPVAKQLSGPPSEIAAMRAVDPVEATIHSKSALLPVRFATSKSGERSWSGALPVENGALRFLTFSGADAGWQVDLVAPSGRVMPAASLAKRALRTDFGLDDARVPASQYEFAGLQNGSWTLKLRGNAGARDGFVLIEGDDATELASYQTHKRQRVGERIGLTALLTATREDDSVLLGKAAGRIDSAVLRVTAPDGAQTTYPMFDDGRHGDGDASDGLFGGDFPAKAAGSHLAQVEIRGTNLRGQGFVRTAEHLLPVIETTLVLDASKAAATATDDTRLAIRVPVTAKQAGQHYRAIGEVWGTNAKGEAIPVAWLGGMVTPADGALELGFDERWVAKAAARAPFELRNLRIEDADHFVTVASAEKLALELPALRTKAAPADIAIDEVMTMGPRPTAEKSAKGVGKRLILVHGYCSGGVWPQSQFATSSTFLDVNQNRSHDQFAIRIRDFGATWNSFGTVAHSQGGAASLHLYTYYWSGLDNATGSRLIQSVGTPYKGTNLSGILATIGNWFGVACGSNSNMTYSGASSWLAGIPTSARAKVNYYTTSFRSTNWYTNDYCNIASDLVLSDPEDGTTEQVNGQLPGAVNRGHVTGQCHTAGMRDPAQYNDSGRNATMSANAAR</sequence>
<evidence type="ECO:0000256" key="2">
    <source>
        <dbReference type="SAM" id="SignalP"/>
    </source>
</evidence>
<feature type="domain" description="DUF4785" evidence="3">
    <location>
        <begin position="295"/>
        <end position="389"/>
    </location>
</feature>
<organism evidence="4 5">
    <name type="scientific">Chiayiivirga flava</name>
    <dbReference type="NCBI Taxonomy" id="659595"/>
    <lineage>
        <taxon>Bacteria</taxon>
        <taxon>Pseudomonadati</taxon>
        <taxon>Pseudomonadota</taxon>
        <taxon>Gammaproteobacteria</taxon>
        <taxon>Lysobacterales</taxon>
        <taxon>Lysobacteraceae</taxon>
        <taxon>Chiayiivirga</taxon>
    </lineage>
</organism>
<evidence type="ECO:0000313" key="5">
    <source>
        <dbReference type="Proteomes" id="UP000521199"/>
    </source>
</evidence>